<accession>A0A8H8UDI8</accession>
<dbReference type="Pfam" id="PF13921">
    <property type="entry name" value="Myb_DNA-bind_6"/>
    <property type="match status" value="1"/>
</dbReference>
<feature type="region of interest" description="Disordered" evidence="1">
    <location>
        <begin position="248"/>
        <end position="277"/>
    </location>
</feature>
<name>A0A8H8UDI8_9HELO</name>
<feature type="compositionally biased region" description="Polar residues" evidence="1">
    <location>
        <begin position="45"/>
        <end position="71"/>
    </location>
</feature>
<dbReference type="PROSITE" id="PS50090">
    <property type="entry name" value="MYB_LIKE"/>
    <property type="match status" value="1"/>
</dbReference>
<dbReference type="PANTHER" id="PTHR23246">
    <property type="entry name" value="NEW-GLUE PROTEIN"/>
    <property type="match status" value="1"/>
</dbReference>
<dbReference type="InterPro" id="IPR053095">
    <property type="entry name" value="Actin-binding/GATA_Znf"/>
</dbReference>
<protein>
    <recommendedName>
        <fullName evidence="2">Myb-like domain-containing protein</fullName>
    </recommendedName>
</protein>
<keyword evidence="4" id="KW-1185">Reference proteome</keyword>
<evidence type="ECO:0000259" key="2">
    <source>
        <dbReference type="PROSITE" id="PS50090"/>
    </source>
</evidence>
<dbReference type="EMBL" id="QGMJ01000209">
    <property type="protein sequence ID" value="TVY39816.1"/>
    <property type="molecule type" value="Genomic_DNA"/>
</dbReference>
<reference evidence="3 4" key="1">
    <citation type="submission" date="2018-05" db="EMBL/GenBank/DDBJ databases">
        <title>Genome sequencing and assembly of the regulated plant pathogen Lachnellula willkommii and related sister species for the development of diagnostic species identification markers.</title>
        <authorList>
            <person name="Giroux E."/>
            <person name="Bilodeau G."/>
        </authorList>
    </citation>
    <scope>NUCLEOTIDE SEQUENCE [LARGE SCALE GENOMIC DNA]</scope>
    <source>
        <strain evidence="3 4">CBS 197.66</strain>
    </source>
</reference>
<organism evidence="3 4">
    <name type="scientific">Lachnellula subtilissima</name>
    <dbReference type="NCBI Taxonomy" id="602034"/>
    <lineage>
        <taxon>Eukaryota</taxon>
        <taxon>Fungi</taxon>
        <taxon>Dikarya</taxon>
        <taxon>Ascomycota</taxon>
        <taxon>Pezizomycotina</taxon>
        <taxon>Leotiomycetes</taxon>
        <taxon>Helotiales</taxon>
        <taxon>Lachnaceae</taxon>
        <taxon>Lachnellula</taxon>
    </lineage>
</organism>
<feature type="compositionally biased region" description="Polar residues" evidence="1">
    <location>
        <begin position="11"/>
        <end position="29"/>
    </location>
</feature>
<dbReference type="InterPro" id="IPR001005">
    <property type="entry name" value="SANT/Myb"/>
</dbReference>
<feature type="domain" description="Myb-like" evidence="2">
    <location>
        <begin position="95"/>
        <end position="145"/>
    </location>
</feature>
<dbReference type="Proteomes" id="UP000462212">
    <property type="component" value="Unassembled WGS sequence"/>
</dbReference>
<comment type="caution">
    <text evidence="3">The sequence shown here is derived from an EMBL/GenBank/DDBJ whole genome shotgun (WGS) entry which is preliminary data.</text>
</comment>
<proteinExistence type="predicted"/>
<evidence type="ECO:0000256" key="1">
    <source>
        <dbReference type="SAM" id="MobiDB-lite"/>
    </source>
</evidence>
<evidence type="ECO:0000313" key="4">
    <source>
        <dbReference type="Proteomes" id="UP000462212"/>
    </source>
</evidence>
<dbReference type="OrthoDB" id="4151352at2759"/>
<feature type="region of interest" description="Disordered" evidence="1">
    <location>
        <begin position="1"/>
        <end position="81"/>
    </location>
</feature>
<sequence length="307" mass="33752">MPKGDRHRSIRTSSGYYNLSPVSTPTNQYAAPMPIGSSRMPVQDTYYSSGPLTSNSMTQQQYQPHSTSSYAQGGPVQHPMASSQYVQVPVAPPPSIRPSSGAWNSTDDHTLMQARSQGMNWAPIQQAYFPNKTPNACRKRHERLMERRNADGWDGIKLENMAKCYMGMRKEIWQGLAEQTGEKWNVVEQKCMSQGLKNLQTASRAHARRERMLDTNAGMLSSGYGRDAHADDSGIGIEDLEAEYDAGSDRSTSVYGGQSGHYHSHSNGSVGDGRYMPHGQRLPSMDMGIDAIINGPSHGHGGHAHAR</sequence>
<dbReference type="PANTHER" id="PTHR23246:SF13">
    <property type="entry name" value="GH12359P"/>
    <property type="match status" value="1"/>
</dbReference>
<feature type="region of interest" description="Disordered" evidence="1">
    <location>
        <begin position="88"/>
        <end position="107"/>
    </location>
</feature>
<dbReference type="InterPro" id="IPR009057">
    <property type="entry name" value="Homeodomain-like_sf"/>
</dbReference>
<dbReference type="AlphaFoldDB" id="A0A8H8UDI8"/>
<evidence type="ECO:0000313" key="3">
    <source>
        <dbReference type="EMBL" id="TVY39816.1"/>
    </source>
</evidence>
<gene>
    <name evidence="3" type="ORF">LSUB1_G005260</name>
</gene>
<dbReference type="SUPFAM" id="SSF46689">
    <property type="entry name" value="Homeodomain-like"/>
    <property type="match status" value="1"/>
</dbReference>
<feature type="compositionally biased region" description="Basic residues" evidence="1">
    <location>
        <begin position="1"/>
        <end position="10"/>
    </location>
</feature>